<dbReference type="GO" id="GO:0006777">
    <property type="term" value="P:Mo-molybdopterin cofactor biosynthetic process"/>
    <property type="evidence" value="ECO:0007669"/>
    <property type="project" value="UniProtKB-KW"/>
</dbReference>
<name>A0A2D1U2T7_9SPHI</name>
<dbReference type="InterPro" id="IPR025877">
    <property type="entry name" value="MobA-like_NTP_Trfase"/>
</dbReference>
<evidence type="ECO:0000256" key="4">
    <source>
        <dbReference type="ARBA" id="ARBA00022741"/>
    </source>
</evidence>
<dbReference type="InterPro" id="IPR013482">
    <property type="entry name" value="Molybde_CF_guanTrfase"/>
</dbReference>
<dbReference type="RefSeq" id="WP_099437861.1">
    <property type="nucleotide sequence ID" value="NZ_CP024091.1"/>
</dbReference>
<evidence type="ECO:0000313" key="9">
    <source>
        <dbReference type="EMBL" id="ATP55919.1"/>
    </source>
</evidence>
<dbReference type="GO" id="GO:0016779">
    <property type="term" value="F:nucleotidyltransferase activity"/>
    <property type="evidence" value="ECO:0007669"/>
    <property type="project" value="UniProtKB-KW"/>
</dbReference>
<evidence type="ECO:0000259" key="8">
    <source>
        <dbReference type="Pfam" id="PF12804"/>
    </source>
</evidence>
<sequence>MIGVVLCGGESKRMGSDKGLLSVGSLTWAQHAEAKLAELDIPVVISINQTQLPKYNHIYNTEKLIIDTINVKGPLKGLLSVHQYYPDDDLMLLACDMIDMDVDTLQELKKNYYINPHFDYYLYQCDGFMEPLCAVYPAETLKALIKIIDTSELTHFSMHRIIKESNYKTIEIKEKEKFSNYNTANYLRAKTSN</sequence>
<keyword evidence="4" id="KW-0547">Nucleotide-binding</keyword>
<dbReference type="PANTHER" id="PTHR19136:SF81">
    <property type="entry name" value="MOLYBDENUM COFACTOR GUANYLYLTRANSFERASE"/>
    <property type="match status" value="1"/>
</dbReference>
<gene>
    <name evidence="9" type="ORF">CPT03_05290</name>
</gene>
<dbReference type="OrthoDB" id="9788394at2"/>
<keyword evidence="3" id="KW-0479">Metal-binding</keyword>
<dbReference type="Gene3D" id="3.90.550.10">
    <property type="entry name" value="Spore Coat Polysaccharide Biosynthesis Protein SpsA, Chain A"/>
    <property type="match status" value="1"/>
</dbReference>
<dbReference type="CDD" id="cd02503">
    <property type="entry name" value="MobA"/>
    <property type="match status" value="1"/>
</dbReference>
<dbReference type="SUPFAM" id="SSF53448">
    <property type="entry name" value="Nucleotide-diphospho-sugar transferases"/>
    <property type="match status" value="1"/>
</dbReference>
<reference evidence="9 10" key="1">
    <citation type="submission" date="2017-10" db="EMBL/GenBank/DDBJ databases">
        <title>Whole genome of Pedobacter ginsengisoli T01R-27 isolated from tomato rhizosphere.</title>
        <authorList>
            <person name="Weon H.-Y."/>
            <person name="Lee S.A."/>
            <person name="Sang M.K."/>
            <person name="Song J."/>
        </authorList>
    </citation>
    <scope>NUCLEOTIDE SEQUENCE [LARGE SCALE GENOMIC DNA]</scope>
    <source>
        <strain evidence="9 10">T01R-27</strain>
    </source>
</reference>
<dbReference type="GO" id="GO:0046872">
    <property type="term" value="F:metal ion binding"/>
    <property type="evidence" value="ECO:0007669"/>
    <property type="project" value="UniProtKB-KW"/>
</dbReference>
<dbReference type="GO" id="GO:0005525">
    <property type="term" value="F:GTP binding"/>
    <property type="evidence" value="ECO:0007669"/>
    <property type="project" value="UniProtKB-KW"/>
</dbReference>
<dbReference type="PANTHER" id="PTHR19136">
    <property type="entry name" value="MOLYBDENUM COFACTOR GUANYLYLTRANSFERASE"/>
    <property type="match status" value="1"/>
</dbReference>
<accession>A0A2D1U2T7</accession>
<dbReference type="Pfam" id="PF12804">
    <property type="entry name" value="NTP_transf_3"/>
    <property type="match status" value="1"/>
</dbReference>
<evidence type="ECO:0000313" key="10">
    <source>
        <dbReference type="Proteomes" id="UP000223749"/>
    </source>
</evidence>
<keyword evidence="6" id="KW-0342">GTP-binding</keyword>
<evidence type="ECO:0000256" key="1">
    <source>
        <dbReference type="ARBA" id="ARBA00022490"/>
    </source>
</evidence>
<dbReference type="AlphaFoldDB" id="A0A2D1U2T7"/>
<dbReference type="KEGG" id="pgs:CPT03_05290"/>
<evidence type="ECO:0000256" key="7">
    <source>
        <dbReference type="ARBA" id="ARBA00023150"/>
    </source>
</evidence>
<evidence type="ECO:0000256" key="5">
    <source>
        <dbReference type="ARBA" id="ARBA00022842"/>
    </source>
</evidence>
<proteinExistence type="predicted"/>
<evidence type="ECO:0000256" key="3">
    <source>
        <dbReference type="ARBA" id="ARBA00022723"/>
    </source>
</evidence>
<evidence type="ECO:0000256" key="6">
    <source>
        <dbReference type="ARBA" id="ARBA00023134"/>
    </source>
</evidence>
<dbReference type="Proteomes" id="UP000223749">
    <property type="component" value="Chromosome"/>
</dbReference>
<dbReference type="EMBL" id="CP024091">
    <property type="protein sequence ID" value="ATP55919.1"/>
    <property type="molecule type" value="Genomic_DNA"/>
</dbReference>
<keyword evidence="7" id="KW-0501">Molybdenum cofactor biosynthesis</keyword>
<keyword evidence="9" id="KW-0548">Nucleotidyltransferase</keyword>
<keyword evidence="10" id="KW-1185">Reference proteome</keyword>
<protein>
    <submittedName>
        <fullName evidence="9">Molybdenum cofactor guanylyltransferase</fullName>
    </submittedName>
</protein>
<organism evidence="9 10">
    <name type="scientific">Pedobacter ginsengisoli</name>
    <dbReference type="NCBI Taxonomy" id="363852"/>
    <lineage>
        <taxon>Bacteria</taxon>
        <taxon>Pseudomonadati</taxon>
        <taxon>Bacteroidota</taxon>
        <taxon>Sphingobacteriia</taxon>
        <taxon>Sphingobacteriales</taxon>
        <taxon>Sphingobacteriaceae</taxon>
        <taxon>Pedobacter</taxon>
    </lineage>
</organism>
<keyword evidence="5" id="KW-0460">Magnesium</keyword>
<dbReference type="InterPro" id="IPR029044">
    <property type="entry name" value="Nucleotide-diphossugar_trans"/>
</dbReference>
<feature type="domain" description="MobA-like NTP transferase" evidence="8">
    <location>
        <begin position="3"/>
        <end position="148"/>
    </location>
</feature>
<keyword evidence="1" id="KW-0963">Cytoplasm</keyword>
<keyword evidence="2 9" id="KW-0808">Transferase</keyword>
<evidence type="ECO:0000256" key="2">
    <source>
        <dbReference type="ARBA" id="ARBA00022679"/>
    </source>
</evidence>